<reference evidence="3 4" key="1">
    <citation type="submission" date="2024-04" db="EMBL/GenBank/DDBJ databases">
        <title>Luteolibacter sp. isolated from soil.</title>
        <authorList>
            <person name="An J."/>
        </authorList>
    </citation>
    <scope>NUCLEOTIDE SEQUENCE [LARGE SCALE GENOMIC DNA]</scope>
    <source>
        <strain evidence="3 4">Y139</strain>
    </source>
</reference>
<comment type="caution">
    <text evidence="3">The sequence shown here is derived from an EMBL/GenBank/DDBJ whole genome shotgun (WGS) entry which is preliminary data.</text>
</comment>
<proteinExistence type="predicted"/>
<organism evidence="3 4">
    <name type="scientific">Luteolibacter soli</name>
    <dbReference type="NCBI Taxonomy" id="3135280"/>
    <lineage>
        <taxon>Bacteria</taxon>
        <taxon>Pseudomonadati</taxon>
        <taxon>Verrucomicrobiota</taxon>
        <taxon>Verrucomicrobiia</taxon>
        <taxon>Verrucomicrobiales</taxon>
        <taxon>Verrucomicrobiaceae</taxon>
        <taxon>Luteolibacter</taxon>
    </lineage>
</organism>
<protein>
    <submittedName>
        <fullName evidence="3">Cyclophilin-like fold protein</fullName>
    </submittedName>
</protein>
<evidence type="ECO:0000259" key="2">
    <source>
        <dbReference type="Pfam" id="PF18050"/>
    </source>
</evidence>
<dbReference type="RefSeq" id="WP_341405640.1">
    <property type="nucleotide sequence ID" value="NZ_JBBUKT010000005.1"/>
</dbReference>
<evidence type="ECO:0000313" key="3">
    <source>
        <dbReference type="EMBL" id="MEK7951883.1"/>
    </source>
</evidence>
<dbReference type="SUPFAM" id="SSF50891">
    <property type="entry name" value="Cyclophilin-like"/>
    <property type="match status" value="1"/>
</dbReference>
<sequence length="155" mass="16820">MKTISRALMSISLAVFAGVSSSCKGEEAKPETAANPISTVKIRLKIGSKTFDAKLEDNETAKAFVGMLPLTVKMSDLHRNEKFHRFASGLPTKDANPGMIHSGDLMIYNSSTLVLFYDSFRTSYSYTKLGKLDNPKGLSEALGSGDVSITFEKDS</sequence>
<dbReference type="Gene3D" id="2.40.100.20">
    <property type="match status" value="1"/>
</dbReference>
<keyword evidence="4" id="KW-1185">Reference proteome</keyword>
<dbReference type="Pfam" id="PF18050">
    <property type="entry name" value="Cyclophil_like2"/>
    <property type="match status" value="1"/>
</dbReference>
<dbReference type="Proteomes" id="UP001371305">
    <property type="component" value="Unassembled WGS sequence"/>
</dbReference>
<feature type="chain" id="PRO_5045767692" evidence="1">
    <location>
        <begin position="18"/>
        <end position="155"/>
    </location>
</feature>
<accession>A0ABU9AVW0</accession>
<evidence type="ECO:0000313" key="4">
    <source>
        <dbReference type="Proteomes" id="UP001371305"/>
    </source>
</evidence>
<dbReference type="InterPro" id="IPR029000">
    <property type="entry name" value="Cyclophilin-like_dom_sf"/>
</dbReference>
<dbReference type="EMBL" id="JBBUKT010000005">
    <property type="protein sequence ID" value="MEK7951883.1"/>
    <property type="molecule type" value="Genomic_DNA"/>
</dbReference>
<keyword evidence="1" id="KW-0732">Signal</keyword>
<feature type="signal peptide" evidence="1">
    <location>
        <begin position="1"/>
        <end position="17"/>
    </location>
</feature>
<gene>
    <name evidence="3" type="ORF">WKV53_15310</name>
</gene>
<dbReference type="InterPro" id="IPR041183">
    <property type="entry name" value="Cyclophilin-like"/>
</dbReference>
<name>A0ABU9AVW0_9BACT</name>
<feature type="domain" description="Cyclophilin-like" evidence="2">
    <location>
        <begin position="44"/>
        <end position="152"/>
    </location>
</feature>
<dbReference type="PROSITE" id="PS51257">
    <property type="entry name" value="PROKAR_LIPOPROTEIN"/>
    <property type="match status" value="1"/>
</dbReference>
<evidence type="ECO:0000256" key="1">
    <source>
        <dbReference type="SAM" id="SignalP"/>
    </source>
</evidence>